<dbReference type="InterPro" id="IPR053161">
    <property type="entry name" value="Ulvan_degrading_GH"/>
</dbReference>
<dbReference type="Pfam" id="PF17132">
    <property type="entry name" value="Glyco_hydro_106"/>
    <property type="match status" value="2"/>
</dbReference>
<dbReference type="Gene3D" id="2.60.120.260">
    <property type="entry name" value="Galactose-binding domain-like"/>
    <property type="match status" value="1"/>
</dbReference>
<feature type="signal peptide" evidence="1">
    <location>
        <begin position="1"/>
        <end position="29"/>
    </location>
</feature>
<dbReference type="RefSeq" id="WP_282590220.1">
    <property type="nucleotide sequence ID" value="NZ_JAPAAF010000002.1"/>
</dbReference>
<organism evidence="2 3">
    <name type="scientific">Gaoshiqia sediminis</name>
    <dbReference type="NCBI Taxonomy" id="2986998"/>
    <lineage>
        <taxon>Bacteria</taxon>
        <taxon>Pseudomonadati</taxon>
        <taxon>Bacteroidota</taxon>
        <taxon>Bacteroidia</taxon>
        <taxon>Marinilabiliales</taxon>
        <taxon>Prolixibacteraceae</taxon>
        <taxon>Gaoshiqia</taxon>
    </lineage>
</organism>
<name>A0AA41Y195_9BACT</name>
<dbReference type="InterPro" id="IPR008979">
    <property type="entry name" value="Galactose-bd-like_sf"/>
</dbReference>
<evidence type="ECO:0000313" key="3">
    <source>
        <dbReference type="Proteomes" id="UP001163821"/>
    </source>
</evidence>
<dbReference type="PANTHER" id="PTHR36848">
    <property type="entry name" value="DNA-BINDING PROTEIN (PUTATIVE SECRETED PROTEIN)-RELATED"/>
    <property type="match status" value="1"/>
</dbReference>
<reference evidence="2" key="1">
    <citation type="submission" date="2022-10" db="EMBL/GenBank/DDBJ databases">
        <title>Gaoshiqiia sediminis gen. nov., sp. nov., isolated from coastal sediment.</title>
        <authorList>
            <person name="Yu W.X."/>
            <person name="Mu D.S."/>
            <person name="Du J.Z."/>
            <person name="Liang Y.Q."/>
        </authorList>
    </citation>
    <scope>NUCLEOTIDE SEQUENCE</scope>
    <source>
        <strain evidence="2">A06</strain>
    </source>
</reference>
<keyword evidence="3" id="KW-1185">Reference proteome</keyword>
<gene>
    <name evidence="2" type="ORF">N2K84_02645</name>
</gene>
<dbReference type="NCBIfam" id="NF045579">
    <property type="entry name" value="rhamnoside_JR"/>
    <property type="match status" value="1"/>
</dbReference>
<protein>
    <submittedName>
        <fullName evidence="2">Glycosyl hydrolase</fullName>
    </submittedName>
</protein>
<dbReference type="EMBL" id="JAPAAF010000002">
    <property type="protein sequence ID" value="MCW0481611.1"/>
    <property type="molecule type" value="Genomic_DNA"/>
</dbReference>
<feature type="chain" id="PRO_5041349992" evidence="1">
    <location>
        <begin position="30"/>
        <end position="954"/>
    </location>
</feature>
<dbReference type="SUPFAM" id="SSF49785">
    <property type="entry name" value="Galactose-binding domain-like"/>
    <property type="match status" value="1"/>
</dbReference>
<dbReference type="AlphaFoldDB" id="A0AA41Y195"/>
<comment type="caution">
    <text evidence="2">The sequence shown here is derived from an EMBL/GenBank/DDBJ whole genome shotgun (WGS) entry which is preliminary data.</text>
</comment>
<dbReference type="PROSITE" id="PS51257">
    <property type="entry name" value="PROKAR_LIPOPROTEIN"/>
    <property type="match status" value="1"/>
</dbReference>
<proteinExistence type="predicted"/>
<dbReference type="GO" id="GO:0016787">
    <property type="term" value="F:hydrolase activity"/>
    <property type="evidence" value="ECO:0007669"/>
    <property type="project" value="UniProtKB-KW"/>
</dbReference>
<keyword evidence="1" id="KW-0732">Signal</keyword>
<sequence length="954" mass="106573">MKTNKMNRILVAGSLALVLLAGMFTGACTATKSQSSPAWPEITHETKPWTRWWWHGSAVNPADLTANMEEIEKAGFGGVEITPIYDVRGSEDLSIRFQSDEWMKVFEHTLKEGQRLDLGIDLANASGWPFGGPWIQAEDACKNVQFKQFSLKEGERLNEKVEFIQQPLVRAVGKRVDISEVKFPISSNTNLQELALDQVRFEKPLPLQTLMACSDDGEILELTDRVAADGTLDWTAPAGTWKLCAVFQGWHGKMVERAGTGGEGNVIDHFSETATRKFLKDFDDKATQIDLTGLRAFFNDSYEVDDAQGESDWTPLFFDEFEARRGYDLKQHLPSLIGNGSEEMNSRVLCDFRETISDLLLDRFTVVWADWAETHGAIIRNQAHGSPANILDLYEASHIPETEGTKPMRIKMATSAGHVSGKPLIACEAATWLDEHFLSDLGDAKQNFDRYLAHGVNHIVYHGTPYSPQNEAWPGWMFYASVHFGPTNSWWNDLKALNDYVANCQSFMQKSTPDNDLLLYFPIYDSWSEKGRSMLKHFGGPREPITEEISHELLAKGYSFDYISDRQIQKLTVENSRVKAPGATYKTILVPRCEYMPLETLQKLAALVDAGATVIFHEKLPVDVPGLADLKNRQQAFEDLKQSFAFESQGELLACKAGNGRLLMSDDVDALLTQVNVFPEEAAQLGLWFSRVSRAEGTCYFLTNWTDQPVDQWMTVQSAGKQAVWFNPVDRTMGKARVQEVGEDQSKVYVQLAPGETLILQWYPAESELADYPVWESAGERLLLAGEWTVSFVKGGPTLPETFQTSELKSWPEVSDELAKFSGTASYKITVEKPAGQASAYHLDLGEVAVSAAVYLNGEKLGTLVGPTYQLNIDSSLLKETNELEVRVSNLMANRIIDMDKNGVNYKKFYNINFAANKRENVGPDGVFTAAHWEPLPSGLLGPVSLTPLELKNQ</sequence>
<dbReference type="Proteomes" id="UP001163821">
    <property type="component" value="Unassembled WGS sequence"/>
</dbReference>
<accession>A0AA41Y195</accession>
<dbReference type="PANTHER" id="PTHR36848:SF2">
    <property type="entry name" value="SECRETED PROTEIN"/>
    <property type="match status" value="1"/>
</dbReference>
<keyword evidence="2" id="KW-0378">Hydrolase</keyword>
<evidence type="ECO:0000313" key="2">
    <source>
        <dbReference type="EMBL" id="MCW0481611.1"/>
    </source>
</evidence>
<evidence type="ECO:0000256" key="1">
    <source>
        <dbReference type="SAM" id="SignalP"/>
    </source>
</evidence>